<keyword evidence="4" id="KW-0539">Nucleus</keyword>
<evidence type="ECO:0000256" key="3">
    <source>
        <dbReference type="ARBA" id="ARBA00023163"/>
    </source>
</evidence>
<evidence type="ECO:0000313" key="7">
    <source>
        <dbReference type="EMBL" id="PWY90053.1"/>
    </source>
</evidence>
<dbReference type="VEuPathDB" id="FungiDB:BO70DRAFT_308562"/>
<dbReference type="InterPro" id="IPR053175">
    <property type="entry name" value="DHMBA_Reg_Transcription_Factor"/>
</dbReference>
<dbReference type="GO" id="GO:0008270">
    <property type="term" value="F:zinc ion binding"/>
    <property type="evidence" value="ECO:0007669"/>
    <property type="project" value="InterPro"/>
</dbReference>
<dbReference type="PROSITE" id="PS00463">
    <property type="entry name" value="ZN2_CY6_FUNGAL_1"/>
    <property type="match status" value="1"/>
</dbReference>
<proteinExistence type="predicted"/>
<protein>
    <submittedName>
        <fullName evidence="7">C6 finger domain protein</fullName>
    </submittedName>
</protein>
<reference evidence="7 8" key="1">
    <citation type="submission" date="2016-12" db="EMBL/GenBank/DDBJ databases">
        <title>The genomes of Aspergillus section Nigri reveals drivers in fungal speciation.</title>
        <authorList>
            <consortium name="DOE Joint Genome Institute"/>
            <person name="Vesth T.C."/>
            <person name="Nybo J."/>
            <person name="Theobald S."/>
            <person name="Brandl J."/>
            <person name="Frisvad J.C."/>
            <person name="Nielsen K.F."/>
            <person name="Lyhne E.K."/>
            <person name="Kogle M.E."/>
            <person name="Kuo A."/>
            <person name="Riley R."/>
            <person name="Clum A."/>
            <person name="Nolan M."/>
            <person name="Lipzen A."/>
            <person name="Salamov A."/>
            <person name="Henrissat B."/>
            <person name="Wiebenga A."/>
            <person name="De Vries R.P."/>
            <person name="Grigoriev I.V."/>
            <person name="Mortensen U.H."/>
            <person name="Andersen M.R."/>
            <person name="Baker S.E."/>
        </authorList>
    </citation>
    <scope>NUCLEOTIDE SEQUENCE [LARGE SCALE GENOMIC DNA]</scope>
    <source>
        <strain evidence="7 8">CBS 117.55</strain>
    </source>
</reference>
<sequence>MVFCGKPSKGCGECRSRKIRCDQALPACSQCTKGNRDCPGYRDQLALMFRDESQQVIRKARTGPATRKAKTSRKPGPGSRTASQSPGNSDTTTVTTTTSPDSAWSTVSGSFDLPDLADLDPEFLEQQMREQSLALQPSYQPNTDEAVCFFLGQNAWIGSFWSTVDGRQMLATPSHRAMMASLTCVGTAMLSRFRKSTRMKHAAEKEYGQALQLVTSAVRNEQQAKENATLAAVLTLAIFEVVCSRAPKDIDNWTNHITGAVALLELRGVEQLQNDHGLRLFLQLRYQIIISCLQKDRRVPPSVLQCAKVAMFLRPQSEAYGDCLITIMGRLSNIRADIKEKVLTDKKEILSAAYGIESELIAWLAALPQSFLYTTVEDTSSKPPSWGIQPYNNRYHIYEDLWICHTWNQYRVARIMVSDMILTYIRQLNVGMAISPELAAHRAQIRSSARQLAADICASVPYHFTDDAIRQATGQSGSLSLQMIPFEHGFVRGMILIWPLAIAGAVRHQSHSLHKWVLHCLQMIGSRMGIDQALAVMDILINGNGFYDTFVLSDENRDVDALVVDECSNDEN</sequence>
<dbReference type="InterPro" id="IPR021858">
    <property type="entry name" value="Fun_TF"/>
</dbReference>
<feature type="region of interest" description="Disordered" evidence="5">
    <location>
        <begin position="58"/>
        <end position="109"/>
    </location>
</feature>
<accession>A0A317WUE8</accession>
<dbReference type="SMART" id="SM00066">
    <property type="entry name" value="GAL4"/>
    <property type="match status" value="1"/>
</dbReference>
<evidence type="ECO:0000256" key="1">
    <source>
        <dbReference type="ARBA" id="ARBA00023015"/>
    </source>
</evidence>
<dbReference type="GeneID" id="37062343"/>
<comment type="caution">
    <text evidence="7">The sequence shown here is derived from an EMBL/GenBank/DDBJ whole genome shotgun (WGS) entry which is preliminary data.</text>
</comment>
<dbReference type="CDD" id="cd00067">
    <property type="entry name" value="GAL4"/>
    <property type="match status" value="1"/>
</dbReference>
<dbReference type="Pfam" id="PF11951">
    <property type="entry name" value="Fungal_trans_2"/>
    <property type="match status" value="1"/>
</dbReference>
<dbReference type="Pfam" id="PF00172">
    <property type="entry name" value="Zn_clus"/>
    <property type="match status" value="1"/>
</dbReference>
<evidence type="ECO:0000256" key="5">
    <source>
        <dbReference type="SAM" id="MobiDB-lite"/>
    </source>
</evidence>
<dbReference type="PANTHER" id="PTHR38791">
    <property type="entry name" value="ZN(II)2CYS6 TRANSCRIPTION FACTOR (EUROFUNG)-RELATED-RELATED"/>
    <property type="match status" value="1"/>
</dbReference>
<dbReference type="SUPFAM" id="SSF57701">
    <property type="entry name" value="Zn2/Cys6 DNA-binding domain"/>
    <property type="match status" value="1"/>
</dbReference>
<dbReference type="Proteomes" id="UP000247233">
    <property type="component" value="Unassembled WGS sequence"/>
</dbReference>
<evidence type="ECO:0000313" key="8">
    <source>
        <dbReference type="Proteomes" id="UP000247233"/>
    </source>
</evidence>
<keyword evidence="1" id="KW-0805">Transcription regulation</keyword>
<name>A0A317WUE8_9EURO</name>
<dbReference type="STRING" id="1448321.A0A317WUE8"/>
<evidence type="ECO:0000256" key="4">
    <source>
        <dbReference type="ARBA" id="ARBA00023242"/>
    </source>
</evidence>
<feature type="compositionally biased region" description="Polar residues" evidence="5">
    <location>
        <begin position="80"/>
        <end position="90"/>
    </location>
</feature>
<dbReference type="EMBL" id="MSFL01000003">
    <property type="protein sequence ID" value="PWY90053.1"/>
    <property type="molecule type" value="Genomic_DNA"/>
</dbReference>
<dbReference type="Gene3D" id="4.10.240.10">
    <property type="entry name" value="Zn(2)-C6 fungal-type DNA-binding domain"/>
    <property type="match status" value="1"/>
</dbReference>
<dbReference type="InterPro" id="IPR036864">
    <property type="entry name" value="Zn2-C6_fun-type_DNA-bd_sf"/>
</dbReference>
<dbReference type="GO" id="GO:0000981">
    <property type="term" value="F:DNA-binding transcription factor activity, RNA polymerase II-specific"/>
    <property type="evidence" value="ECO:0007669"/>
    <property type="project" value="InterPro"/>
</dbReference>
<feature type="compositionally biased region" description="Polar residues" evidence="5">
    <location>
        <begin position="99"/>
        <end position="109"/>
    </location>
</feature>
<keyword evidence="3" id="KW-0804">Transcription</keyword>
<dbReference type="GO" id="GO:0009893">
    <property type="term" value="P:positive regulation of metabolic process"/>
    <property type="evidence" value="ECO:0007669"/>
    <property type="project" value="UniProtKB-ARBA"/>
</dbReference>
<dbReference type="GO" id="GO:0003677">
    <property type="term" value="F:DNA binding"/>
    <property type="evidence" value="ECO:0007669"/>
    <property type="project" value="UniProtKB-KW"/>
</dbReference>
<gene>
    <name evidence="7" type="ORF">BO70DRAFT_308562</name>
</gene>
<organism evidence="7 8">
    <name type="scientific">Aspergillus heteromorphus CBS 117.55</name>
    <dbReference type="NCBI Taxonomy" id="1448321"/>
    <lineage>
        <taxon>Eukaryota</taxon>
        <taxon>Fungi</taxon>
        <taxon>Dikarya</taxon>
        <taxon>Ascomycota</taxon>
        <taxon>Pezizomycotina</taxon>
        <taxon>Eurotiomycetes</taxon>
        <taxon>Eurotiomycetidae</taxon>
        <taxon>Eurotiales</taxon>
        <taxon>Aspergillaceae</taxon>
        <taxon>Aspergillus</taxon>
        <taxon>Aspergillus subgen. Circumdati</taxon>
    </lineage>
</organism>
<dbReference type="OrthoDB" id="2991872at2759"/>
<feature type="domain" description="Zn(2)-C6 fungal-type" evidence="6">
    <location>
        <begin position="10"/>
        <end position="38"/>
    </location>
</feature>
<dbReference type="PROSITE" id="PS50048">
    <property type="entry name" value="ZN2_CY6_FUNGAL_2"/>
    <property type="match status" value="1"/>
</dbReference>
<evidence type="ECO:0000256" key="2">
    <source>
        <dbReference type="ARBA" id="ARBA00023125"/>
    </source>
</evidence>
<keyword evidence="2" id="KW-0238">DNA-binding</keyword>
<dbReference type="PANTHER" id="PTHR38791:SF5">
    <property type="entry name" value="TRANSCRIPTION FACTOR DBAG-RELATED"/>
    <property type="match status" value="1"/>
</dbReference>
<dbReference type="RefSeq" id="XP_025402884.1">
    <property type="nucleotide sequence ID" value="XM_025540106.1"/>
</dbReference>
<dbReference type="AlphaFoldDB" id="A0A317WUE8"/>
<keyword evidence="8" id="KW-1185">Reference proteome</keyword>
<evidence type="ECO:0000259" key="6">
    <source>
        <dbReference type="PROSITE" id="PS50048"/>
    </source>
</evidence>
<dbReference type="InterPro" id="IPR001138">
    <property type="entry name" value="Zn2Cys6_DnaBD"/>
</dbReference>